<comment type="caution">
    <text evidence="3">The sequence shown here is derived from an EMBL/GenBank/DDBJ whole genome shotgun (WGS) entry which is preliminary data.</text>
</comment>
<keyword evidence="1" id="KW-0597">Phosphoprotein</keyword>
<evidence type="ECO:0000313" key="4">
    <source>
        <dbReference type="Proteomes" id="UP000183071"/>
    </source>
</evidence>
<dbReference type="Pfam" id="PF00072">
    <property type="entry name" value="Response_reg"/>
    <property type="match status" value="1"/>
</dbReference>
<gene>
    <name evidence="3" type="ORF">SAMN05444353_2410</name>
</gene>
<evidence type="ECO:0000259" key="2">
    <source>
        <dbReference type="PROSITE" id="PS50110"/>
    </source>
</evidence>
<dbReference type="PROSITE" id="PS50110">
    <property type="entry name" value="RESPONSE_REGULATORY"/>
    <property type="match status" value="1"/>
</dbReference>
<keyword evidence="4" id="KW-1185">Reference proteome</keyword>
<sequence length="142" mass="16845">MIDSKIKQYNIMLVDDDFSTSRFHQIVLERLPTTKNIIFSRNGKEALDYLLRQDEFEDKTKEFIQPDLILIDLNMPVMNGFRFIELYTETEEFKINKPKIVVLSTSLISEEKEKIESNEDIDMFLNKPLTKEMVTNLMTTIW</sequence>
<organism evidence="3 4">
    <name type="scientific">Polaribacter dokdonensis DSW-5</name>
    <dbReference type="NCBI Taxonomy" id="1300348"/>
    <lineage>
        <taxon>Bacteria</taxon>
        <taxon>Pseudomonadati</taxon>
        <taxon>Bacteroidota</taxon>
        <taxon>Flavobacteriia</taxon>
        <taxon>Flavobacteriales</taxon>
        <taxon>Flavobacteriaceae</taxon>
    </lineage>
</organism>
<dbReference type="SMART" id="SM00448">
    <property type="entry name" value="REC"/>
    <property type="match status" value="1"/>
</dbReference>
<dbReference type="RefSeq" id="WP_053975121.1">
    <property type="nucleotide sequence ID" value="NZ_FNUE01000002.1"/>
</dbReference>
<proteinExistence type="predicted"/>
<name>A0A1H5JWD5_9FLAO</name>
<dbReference type="EMBL" id="FNUE01000002">
    <property type="protein sequence ID" value="SEE56836.1"/>
    <property type="molecule type" value="Genomic_DNA"/>
</dbReference>
<protein>
    <submittedName>
        <fullName evidence="3">Response regulator receiver domain-containing protein</fullName>
    </submittedName>
</protein>
<feature type="modified residue" description="4-aspartylphosphate" evidence="1">
    <location>
        <position position="72"/>
    </location>
</feature>
<dbReference type="InterPro" id="IPR001789">
    <property type="entry name" value="Sig_transdc_resp-reg_receiver"/>
</dbReference>
<accession>A0A1H5JWD5</accession>
<dbReference type="Proteomes" id="UP000183071">
    <property type="component" value="Unassembled WGS sequence"/>
</dbReference>
<reference evidence="3 4" key="1">
    <citation type="submission" date="2016-10" db="EMBL/GenBank/DDBJ databases">
        <authorList>
            <person name="Varghese N."/>
            <person name="Submissions S."/>
        </authorList>
    </citation>
    <scope>NUCLEOTIDE SEQUENCE [LARGE SCALE GENOMIC DNA]</scope>
    <source>
        <strain evidence="3 4">DSW-5</strain>
    </source>
</reference>
<dbReference type="InterPro" id="IPR011006">
    <property type="entry name" value="CheY-like_superfamily"/>
</dbReference>
<evidence type="ECO:0000313" key="3">
    <source>
        <dbReference type="EMBL" id="SEE56836.1"/>
    </source>
</evidence>
<dbReference type="SUPFAM" id="SSF52172">
    <property type="entry name" value="CheY-like"/>
    <property type="match status" value="1"/>
</dbReference>
<dbReference type="PANTHER" id="PTHR44520">
    <property type="entry name" value="RESPONSE REGULATOR RCP1-RELATED"/>
    <property type="match status" value="1"/>
</dbReference>
<evidence type="ECO:0000256" key="1">
    <source>
        <dbReference type="PROSITE-ProRule" id="PRU00169"/>
    </source>
</evidence>
<feature type="domain" description="Response regulatory" evidence="2">
    <location>
        <begin position="10"/>
        <end position="142"/>
    </location>
</feature>
<dbReference type="PANTHER" id="PTHR44520:SF2">
    <property type="entry name" value="RESPONSE REGULATOR RCP1"/>
    <property type="match status" value="1"/>
</dbReference>
<dbReference type="Gene3D" id="3.40.50.2300">
    <property type="match status" value="1"/>
</dbReference>
<dbReference type="InterPro" id="IPR052893">
    <property type="entry name" value="TCS_response_regulator"/>
</dbReference>